<evidence type="ECO:0000256" key="5">
    <source>
        <dbReference type="ARBA" id="ARBA00022516"/>
    </source>
</evidence>
<dbReference type="SUPFAM" id="SSF52540">
    <property type="entry name" value="P-loop containing nucleoside triphosphate hydrolases"/>
    <property type="match status" value="1"/>
</dbReference>
<evidence type="ECO:0000256" key="2">
    <source>
        <dbReference type="ARBA" id="ARBA00004870"/>
    </source>
</evidence>
<dbReference type="PANTHER" id="PTHR42724">
    <property type="entry name" value="TETRAACYLDISACCHARIDE 4'-KINASE"/>
    <property type="match status" value="1"/>
</dbReference>
<keyword evidence="8 13" id="KW-0547">Nucleotide-binding</keyword>
<comment type="similarity">
    <text evidence="13">Belongs to the LpxK family.</text>
</comment>
<evidence type="ECO:0000256" key="9">
    <source>
        <dbReference type="ARBA" id="ARBA00022777"/>
    </source>
</evidence>
<keyword evidence="15" id="KW-1185">Reference proteome</keyword>
<keyword evidence="6 13" id="KW-0441">Lipid A biosynthesis</keyword>
<keyword evidence="10 13" id="KW-0067">ATP-binding</keyword>
<dbReference type="GO" id="GO:0009245">
    <property type="term" value="P:lipid A biosynthetic process"/>
    <property type="evidence" value="ECO:0007669"/>
    <property type="project" value="UniProtKB-UniRule"/>
</dbReference>
<evidence type="ECO:0000256" key="12">
    <source>
        <dbReference type="ARBA" id="ARBA00029757"/>
    </source>
</evidence>
<evidence type="ECO:0000256" key="6">
    <source>
        <dbReference type="ARBA" id="ARBA00022556"/>
    </source>
</evidence>
<dbReference type="NCBIfam" id="TIGR00682">
    <property type="entry name" value="lpxK"/>
    <property type="match status" value="1"/>
</dbReference>
<reference evidence="14 15" key="1">
    <citation type="submission" date="2016-11" db="EMBL/GenBank/DDBJ databases">
        <authorList>
            <person name="Jaros S."/>
            <person name="Januszkiewicz K."/>
            <person name="Wedrychowicz H."/>
        </authorList>
    </citation>
    <scope>NUCLEOTIDE SEQUENCE [LARGE SCALE GENOMIC DNA]</scope>
    <source>
        <strain evidence="14 15">DSM 26991</strain>
    </source>
</reference>
<dbReference type="STRING" id="1297750.SAMN05444405_11854"/>
<evidence type="ECO:0000256" key="11">
    <source>
        <dbReference type="ARBA" id="ARBA00023098"/>
    </source>
</evidence>
<name>A0A1M5FYR2_9BACE</name>
<comment type="catalytic activity">
    <reaction evidence="13">
        <text>a lipid A disaccharide + ATP = a lipid IVA + ADP + H(+)</text>
        <dbReference type="Rhea" id="RHEA:67840"/>
        <dbReference type="ChEBI" id="CHEBI:15378"/>
        <dbReference type="ChEBI" id="CHEBI:30616"/>
        <dbReference type="ChEBI" id="CHEBI:176343"/>
        <dbReference type="ChEBI" id="CHEBI:176425"/>
        <dbReference type="ChEBI" id="CHEBI:456216"/>
        <dbReference type="EC" id="2.7.1.130"/>
    </reaction>
</comment>
<accession>A0A1M5FYR2</accession>
<evidence type="ECO:0000256" key="7">
    <source>
        <dbReference type="ARBA" id="ARBA00022679"/>
    </source>
</evidence>
<dbReference type="GO" id="GO:0005524">
    <property type="term" value="F:ATP binding"/>
    <property type="evidence" value="ECO:0007669"/>
    <property type="project" value="UniProtKB-UniRule"/>
</dbReference>
<sequence length="373" mass="43176">MEENFIKIHKSLYPLSFLYGLGVSLRNKMFDWNILHSKSYNIPVISVGNITVGGTGKTPHTEYLIKLLKKEYKVAVLSRGYKRKSKGFILANESSTAKEIGDEPFQIKQKFPEVIVSVDKDRCHGIETLQQEKASELEVILLDDAYQHRYVTPGINILLVDFNRLICDDTLLPAGRLREPARGKNRATMVIVTKCPRVMKPMDFRIITKRLDLYPYQQLYFTSYRYSSLTPIFPAVNNRKRTLGQIEKDEKVLLLTGIASPQQLLQDIERYSSNITPLTFADHHDFTENDMVTLKETFENLPGEKKIIITTEKDAARLTQFSNLDEKIQKNIYTLPIEVRFLQNQEEAFNQNIIEYVRKNKRDSSLPEREDAY</sequence>
<dbReference type="InterPro" id="IPR027417">
    <property type="entry name" value="P-loop_NTPase"/>
</dbReference>
<dbReference type="AlphaFoldDB" id="A0A1M5FYR2"/>
<dbReference type="InterPro" id="IPR003758">
    <property type="entry name" value="LpxK"/>
</dbReference>
<evidence type="ECO:0000256" key="13">
    <source>
        <dbReference type="HAMAP-Rule" id="MF_00409"/>
    </source>
</evidence>
<organism evidence="14 15">
    <name type="scientific">Bacteroides luti</name>
    <dbReference type="NCBI Taxonomy" id="1297750"/>
    <lineage>
        <taxon>Bacteria</taxon>
        <taxon>Pseudomonadati</taxon>
        <taxon>Bacteroidota</taxon>
        <taxon>Bacteroidia</taxon>
        <taxon>Bacteroidales</taxon>
        <taxon>Bacteroidaceae</taxon>
        <taxon>Bacteroides</taxon>
    </lineage>
</organism>
<evidence type="ECO:0000256" key="4">
    <source>
        <dbReference type="ARBA" id="ARBA00016436"/>
    </source>
</evidence>
<feature type="binding site" evidence="13">
    <location>
        <begin position="51"/>
        <end position="58"/>
    </location>
    <ligand>
        <name>ATP</name>
        <dbReference type="ChEBI" id="CHEBI:30616"/>
    </ligand>
</feature>
<comment type="pathway">
    <text evidence="2 13">Glycolipid biosynthesis; lipid IV(A) biosynthesis; lipid IV(A) from (3R)-3-hydroxytetradecanoyl-[acyl-carrier-protein] and UDP-N-acetyl-alpha-D-glucosamine: step 6/6.</text>
</comment>
<evidence type="ECO:0000256" key="8">
    <source>
        <dbReference type="ARBA" id="ARBA00022741"/>
    </source>
</evidence>
<dbReference type="GO" id="GO:0009244">
    <property type="term" value="P:lipopolysaccharide core region biosynthetic process"/>
    <property type="evidence" value="ECO:0007669"/>
    <property type="project" value="TreeGrafter"/>
</dbReference>
<dbReference type="Proteomes" id="UP000184509">
    <property type="component" value="Unassembled WGS sequence"/>
</dbReference>
<evidence type="ECO:0000256" key="10">
    <source>
        <dbReference type="ARBA" id="ARBA00022840"/>
    </source>
</evidence>
<dbReference type="GO" id="GO:0009029">
    <property type="term" value="F:lipid-A 4'-kinase activity"/>
    <property type="evidence" value="ECO:0007669"/>
    <property type="project" value="UniProtKB-UniRule"/>
</dbReference>
<dbReference type="Pfam" id="PF02606">
    <property type="entry name" value="LpxK"/>
    <property type="match status" value="1"/>
</dbReference>
<evidence type="ECO:0000256" key="3">
    <source>
        <dbReference type="ARBA" id="ARBA00012071"/>
    </source>
</evidence>
<dbReference type="RefSeq" id="WP_073403626.1">
    <property type="nucleotide sequence ID" value="NZ_FQTV01000018.1"/>
</dbReference>
<dbReference type="UniPathway" id="UPA00359">
    <property type="reaction ID" value="UER00482"/>
</dbReference>
<comment type="function">
    <text evidence="1 13">Transfers the gamma-phosphate of ATP to the 4'-position of a tetraacyldisaccharide 1-phosphate intermediate (termed DS-1-P) to form tetraacyldisaccharide 1,4'-bis-phosphate (lipid IVA).</text>
</comment>
<keyword evidence="9 13" id="KW-0418">Kinase</keyword>
<gene>
    <name evidence="13" type="primary">lpxK</name>
    <name evidence="14" type="ORF">SAMN05444405_11854</name>
</gene>
<keyword evidence="5 13" id="KW-0444">Lipid biosynthesis</keyword>
<dbReference type="HAMAP" id="MF_00409">
    <property type="entry name" value="LpxK"/>
    <property type="match status" value="1"/>
</dbReference>
<dbReference type="PANTHER" id="PTHR42724:SF1">
    <property type="entry name" value="TETRAACYLDISACCHARIDE 4'-KINASE, MITOCHONDRIAL-RELATED"/>
    <property type="match status" value="1"/>
</dbReference>
<protein>
    <recommendedName>
        <fullName evidence="4 13">Tetraacyldisaccharide 4'-kinase</fullName>
        <ecNumber evidence="3 13">2.7.1.130</ecNumber>
    </recommendedName>
    <alternativeName>
        <fullName evidence="12 13">Lipid A 4'-kinase</fullName>
    </alternativeName>
</protein>
<evidence type="ECO:0000256" key="1">
    <source>
        <dbReference type="ARBA" id="ARBA00002274"/>
    </source>
</evidence>
<proteinExistence type="inferred from homology"/>
<dbReference type="OrthoDB" id="9766423at2"/>
<dbReference type="EMBL" id="FQTV01000018">
    <property type="protein sequence ID" value="SHF96665.1"/>
    <property type="molecule type" value="Genomic_DNA"/>
</dbReference>
<keyword evidence="11 13" id="KW-0443">Lipid metabolism</keyword>
<evidence type="ECO:0000313" key="14">
    <source>
        <dbReference type="EMBL" id="SHF96665.1"/>
    </source>
</evidence>
<dbReference type="GO" id="GO:0005886">
    <property type="term" value="C:plasma membrane"/>
    <property type="evidence" value="ECO:0007669"/>
    <property type="project" value="TreeGrafter"/>
</dbReference>
<keyword evidence="7 13" id="KW-0808">Transferase</keyword>
<dbReference type="EC" id="2.7.1.130" evidence="3 13"/>
<evidence type="ECO:0000313" key="15">
    <source>
        <dbReference type="Proteomes" id="UP000184509"/>
    </source>
</evidence>